<dbReference type="Proteomes" id="UP000198287">
    <property type="component" value="Unassembled WGS sequence"/>
</dbReference>
<gene>
    <name evidence="1" type="ORF">Fcan01_21990</name>
</gene>
<organism evidence="1 2">
    <name type="scientific">Folsomia candida</name>
    <name type="common">Springtail</name>
    <dbReference type="NCBI Taxonomy" id="158441"/>
    <lineage>
        <taxon>Eukaryota</taxon>
        <taxon>Metazoa</taxon>
        <taxon>Ecdysozoa</taxon>
        <taxon>Arthropoda</taxon>
        <taxon>Hexapoda</taxon>
        <taxon>Collembola</taxon>
        <taxon>Entomobryomorpha</taxon>
        <taxon>Isotomoidea</taxon>
        <taxon>Isotomidae</taxon>
        <taxon>Proisotominae</taxon>
        <taxon>Folsomia</taxon>
    </lineage>
</organism>
<name>A0A226DER1_FOLCA</name>
<protein>
    <recommendedName>
        <fullName evidence="3">F-box domain-containing protein</fullName>
    </recommendedName>
</protein>
<keyword evidence="2" id="KW-1185">Reference proteome</keyword>
<sequence>MANHDAELLVEYDFKPRPTLKLAHTKSEARLFKSILLRKMYNKVWHRYTVLPNVEGQKYTIGNPFITGVEKISFTCLPLYEKGWKLPDTSLKMVTLCEILCVGGSFFVTPIKVGAVCINGVKLDGTTLLNFGDTLALRKLLEERVWKRLTWDEGWNGDSSTNSKSGRRGKRDINNWQTFLFSERELDPEAFNTLHAMNFKPRDDSSFLTTFDERRKLNEDKIAKCVEFYGNFHPGANELVWRRYLHPKQEKCAENLENENLPALGVCFLLFLCKYLRQTYALADSSICKFHTNFICDRLTRISSKSASIPWDTSIILSRILIHLNFVELKSVRLVSRLFNQEAIILIKKRGYARLDFGTYTHTNLMTYFRYVNEMRDCLMPSWKLKLFKINEPHQFVRKHLYLSSLQRKFQYDINHLLTNLNSYVTILKLSGPIYSSLDWEFRMQILDKLSGTLVEICFSGNSGTRDVINPARMVYFQKILKFRPLQKFVLCLDRRSRWLNRPNFDFIPPNGHILTVSGIRSLHLDSEKIWTHMFINLSASFPNLEEVTIHSLSLIGLQFLFKLARPLMTLILTGFLDFGREHLPQFEQLLEKHSKSLVTLEFILPKFGEIAMPLPVFDILINLKIGFPTERRLCTTIEFGADKIPPFDKHLASLKSLTLWMARDQTIGFNAIVWKEYGVLFEAFFPLGDDIEVVPRYTSLRVLDIPYEQSMYSDLERRNGIVLPRGAKLAAMFPNVVNKWMNKIRGI</sequence>
<accession>A0A226DER1</accession>
<evidence type="ECO:0000313" key="1">
    <source>
        <dbReference type="EMBL" id="OXA43071.1"/>
    </source>
</evidence>
<dbReference type="EMBL" id="LNIX01000023">
    <property type="protein sequence ID" value="OXA43071.1"/>
    <property type="molecule type" value="Genomic_DNA"/>
</dbReference>
<dbReference type="AlphaFoldDB" id="A0A226DER1"/>
<proteinExistence type="predicted"/>
<evidence type="ECO:0000313" key="2">
    <source>
        <dbReference type="Proteomes" id="UP000198287"/>
    </source>
</evidence>
<reference evidence="1 2" key="1">
    <citation type="submission" date="2015-12" db="EMBL/GenBank/DDBJ databases">
        <title>The genome of Folsomia candida.</title>
        <authorList>
            <person name="Faddeeva A."/>
            <person name="Derks M.F."/>
            <person name="Anvar Y."/>
            <person name="Smit S."/>
            <person name="Van Straalen N."/>
            <person name="Roelofs D."/>
        </authorList>
    </citation>
    <scope>NUCLEOTIDE SEQUENCE [LARGE SCALE GENOMIC DNA]</scope>
    <source>
        <strain evidence="1 2">VU population</strain>
        <tissue evidence="1">Whole body</tissue>
    </source>
</reference>
<evidence type="ECO:0008006" key="3">
    <source>
        <dbReference type="Google" id="ProtNLM"/>
    </source>
</evidence>
<comment type="caution">
    <text evidence="1">The sequence shown here is derived from an EMBL/GenBank/DDBJ whole genome shotgun (WGS) entry which is preliminary data.</text>
</comment>